<dbReference type="Proteomes" id="UP000092018">
    <property type="component" value="Plasmid unnamed1"/>
</dbReference>
<accession>A0AAN0XZH0</accession>
<protein>
    <submittedName>
        <fullName evidence="1">Uncharacterized protein</fullName>
    </submittedName>
</protein>
<dbReference type="AlphaFoldDB" id="A0AAN0XZH0"/>
<organism evidence="1 2">
    <name type="scientific">Vibrio breoganii</name>
    <dbReference type="NCBI Taxonomy" id="553239"/>
    <lineage>
        <taxon>Bacteria</taxon>
        <taxon>Pseudomonadati</taxon>
        <taxon>Pseudomonadota</taxon>
        <taxon>Gammaproteobacteria</taxon>
        <taxon>Vibrionales</taxon>
        <taxon>Vibrionaceae</taxon>
        <taxon>Vibrio</taxon>
    </lineage>
</organism>
<gene>
    <name evidence="1" type="ORF">A6E01_20480</name>
</gene>
<keyword evidence="1" id="KW-0614">Plasmid</keyword>
<dbReference type="RefSeq" id="WP_065211351.1">
    <property type="nucleotide sequence ID" value="NZ_CP016179.1"/>
</dbReference>
<name>A0AAN0XZH0_9VIBR</name>
<dbReference type="EMBL" id="CP016179">
    <property type="protein sequence ID" value="ANO35592.1"/>
    <property type="molecule type" value="Genomic_DNA"/>
</dbReference>
<dbReference type="KEGG" id="vbr:A6E01_20480"/>
<reference evidence="1 2" key="1">
    <citation type="submission" date="2016-06" db="EMBL/GenBank/DDBJ databases">
        <title>Adaptive Radiation by Waves of Gene Transfer Leads to Fine-Scale Resource Partitioning in Marine Microbes.</title>
        <authorList>
            <person name="Hehemann J.-H."/>
            <person name="Arevalo P."/>
            <person name="Datta M.S."/>
            <person name="Yu X."/>
            <person name="Corzett C."/>
            <person name="Henschel A."/>
            <person name="Preheim S.P."/>
            <person name="Timberlake S."/>
            <person name="Alm E.J."/>
            <person name="Polz M.F."/>
        </authorList>
    </citation>
    <scope>NUCLEOTIDE SEQUENCE [LARGE SCALE GENOMIC DNA]</scope>
    <source>
        <strain evidence="1 2">FF50</strain>
        <plasmid evidence="1 2">unnamed1</plasmid>
    </source>
</reference>
<evidence type="ECO:0000313" key="1">
    <source>
        <dbReference type="EMBL" id="ANO35592.1"/>
    </source>
</evidence>
<sequence>MTVRLKKVWVWNAKGVDVLGNEINRVEVTISYCDGTLESPKGYRLGVAAVYQEPAEGFGYLRRSSGKGWFHFVEPAGRFSLKRLDALENYFAEDSYESDAKVIAGMLKACGVGSTVQLLNGYSPMPFHIAKAIKAELGIEDSEVDVC</sequence>
<evidence type="ECO:0000313" key="2">
    <source>
        <dbReference type="Proteomes" id="UP000092018"/>
    </source>
</evidence>
<proteinExistence type="predicted"/>
<geneLocation type="plasmid" evidence="1 2">
    <name>unnamed1</name>
</geneLocation>